<dbReference type="Gene3D" id="4.10.240.10">
    <property type="entry name" value="Zn(2)-C6 fungal-type DNA-binding domain"/>
    <property type="match status" value="1"/>
</dbReference>
<feature type="compositionally biased region" description="Polar residues" evidence="9">
    <location>
        <begin position="1472"/>
        <end position="1484"/>
    </location>
</feature>
<gene>
    <name evidence="12" type="ORF">FCIRC_8890</name>
</gene>
<keyword evidence="3" id="KW-0479">Metal-binding</keyword>
<dbReference type="PROSITE" id="PS50048">
    <property type="entry name" value="ZN2_CY6_FUNGAL_2"/>
    <property type="match status" value="1"/>
</dbReference>
<evidence type="ECO:0000313" key="12">
    <source>
        <dbReference type="EMBL" id="KAF5670724.1"/>
    </source>
</evidence>
<dbReference type="Proteomes" id="UP000572754">
    <property type="component" value="Unassembled WGS sequence"/>
</dbReference>
<dbReference type="InterPro" id="IPR031359">
    <property type="entry name" value="NACHT_N"/>
</dbReference>
<reference evidence="12 13" key="2">
    <citation type="submission" date="2020-05" db="EMBL/GenBank/DDBJ databases">
        <title>Identification and distribution of gene clusters putatively required for synthesis of sphingolipid metabolism inhibitors in phylogenetically diverse species of the filamentous fungus Fusarium.</title>
        <authorList>
            <person name="Kim H.-S."/>
            <person name="Busman M."/>
            <person name="Brown D.W."/>
            <person name="Divon H."/>
            <person name="Uhlig S."/>
            <person name="Proctor R.H."/>
        </authorList>
    </citation>
    <scope>NUCLEOTIDE SEQUENCE [LARGE SCALE GENOMIC DNA]</scope>
    <source>
        <strain evidence="12 13">NRRL 25331</strain>
    </source>
</reference>
<feature type="compositionally biased region" description="Basic and acidic residues" evidence="9">
    <location>
        <begin position="505"/>
        <end position="514"/>
    </location>
</feature>
<dbReference type="Pfam" id="PF06441">
    <property type="entry name" value="EHN"/>
    <property type="match status" value="1"/>
</dbReference>
<dbReference type="CDD" id="cd00067">
    <property type="entry name" value="GAL4"/>
    <property type="match status" value="1"/>
</dbReference>
<dbReference type="SMART" id="SM00320">
    <property type="entry name" value="WD40"/>
    <property type="match status" value="9"/>
</dbReference>
<feature type="repeat" description="WD" evidence="7">
    <location>
        <begin position="1277"/>
        <end position="1318"/>
    </location>
</feature>
<evidence type="ECO:0000256" key="2">
    <source>
        <dbReference type="ARBA" id="ARBA00022574"/>
    </source>
</evidence>
<comment type="similarity">
    <text evidence="1">Belongs to the peptidase S33 family.</text>
</comment>
<name>A0A8H5TKH5_FUSCI</name>
<dbReference type="Gene3D" id="3.40.50.300">
    <property type="entry name" value="P-loop containing nucleotide triphosphate hydrolases"/>
    <property type="match status" value="1"/>
</dbReference>
<dbReference type="CDD" id="cd12148">
    <property type="entry name" value="fungal_TF_MHR"/>
    <property type="match status" value="1"/>
</dbReference>
<dbReference type="GO" id="GO:0000981">
    <property type="term" value="F:DNA-binding transcription factor activity, RNA polymerase II-specific"/>
    <property type="evidence" value="ECO:0007669"/>
    <property type="project" value="InterPro"/>
</dbReference>
<feature type="region of interest" description="Disordered" evidence="9">
    <location>
        <begin position="403"/>
        <end position="425"/>
    </location>
</feature>
<feature type="compositionally biased region" description="Gly residues" evidence="9">
    <location>
        <begin position="2108"/>
        <end position="2119"/>
    </location>
</feature>
<dbReference type="InterPro" id="IPR001680">
    <property type="entry name" value="WD40_rpt"/>
</dbReference>
<dbReference type="InterPro" id="IPR036864">
    <property type="entry name" value="Zn2-C6_fun-type_DNA-bd_sf"/>
</dbReference>
<feature type="compositionally biased region" description="Basic and acidic residues" evidence="9">
    <location>
        <begin position="2121"/>
        <end position="2138"/>
    </location>
</feature>
<dbReference type="PROSITE" id="PS50082">
    <property type="entry name" value="WD_REPEATS_2"/>
    <property type="match status" value="3"/>
</dbReference>
<evidence type="ECO:0000256" key="5">
    <source>
        <dbReference type="ARBA" id="ARBA00022801"/>
    </source>
</evidence>
<feature type="region of interest" description="Disordered" evidence="9">
    <location>
        <begin position="2100"/>
        <end position="2140"/>
    </location>
</feature>
<dbReference type="InterPro" id="IPR019775">
    <property type="entry name" value="WD40_repeat_CS"/>
</dbReference>
<feature type="coiled-coil region" evidence="8">
    <location>
        <begin position="667"/>
        <end position="717"/>
    </location>
</feature>
<dbReference type="EMBL" id="JAAQPE010000306">
    <property type="protein sequence ID" value="KAF5670724.1"/>
    <property type="molecule type" value="Genomic_DNA"/>
</dbReference>
<dbReference type="Pfam" id="PF17100">
    <property type="entry name" value="NACHT_N"/>
    <property type="match status" value="1"/>
</dbReference>
<keyword evidence="13" id="KW-1185">Reference proteome</keyword>
<evidence type="ECO:0000256" key="8">
    <source>
        <dbReference type="SAM" id="Coils"/>
    </source>
</evidence>
<dbReference type="SUPFAM" id="SSF50978">
    <property type="entry name" value="WD40 repeat-like"/>
    <property type="match status" value="1"/>
</dbReference>
<dbReference type="SUPFAM" id="SSF53474">
    <property type="entry name" value="alpha/beta-Hydrolases"/>
    <property type="match status" value="1"/>
</dbReference>
<evidence type="ECO:0000259" key="10">
    <source>
        <dbReference type="PROSITE" id="PS50048"/>
    </source>
</evidence>
<protein>
    <submittedName>
        <fullName evidence="12">Heterokaryon incompatibility protein het-E-1</fullName>
    </submittedName>
</protein>
<dbReference type="Gene3D" id="3.40.50.1820">
    <property type="entry name" value="alpha/beta hydrolase"/>
    <property type="match status" value="1"/>
</dbReference>
<dbReference type="PROSITE" id="PS50837">
    <property type="entry name" value="NACHT"/>
    <property type="match status" value="1"/>
</dbReference>
<dbReference type="GO" id="GO:0008270">
    <property type="term" value="F:zinc ion binding"/>
    <property type="evidence" value="ECO:0007669"/>
    <property type="project" value="InterPro"/>
</dbReference>
<feature type="domain" description="Zn(2)-C6 fungal-type" evidence="10">
    <location>
        <begin position="1896"/>
        <end position="1925"/>
    </location>
</feature>
<dbReference type="PRINTS" id="PR00412">
    <property type="entry name" value="EPOXHYDRLASE"/>
</dbReference>
<evidence type="ECO:0000256" key="1">
    <source>
        <dbReference type="ARBA" id="ARBA00010088"/>
    </source>
</evidence>
<dbReference type="Pfam" id="PF04082">
    <property type="entry name" value="Fungal_trans"/>
    <property type="match status" value="1"/>
</dbReference>
<dbReference type="InterPro" id="IPR027417">
    <property type="entry name" value="P-loop_NTPase"/>
</dbReference>
<dbReference type="InterPro" id="IPR007111">
    <property type="entry name" value="NACHT_NTPase"/>
</dbReference>
<comment type="caution">
    <text evidence="12">The sequence shown here is derived from an EMBL/GenBank/DDBJ whole genome shotgun (WGS) entry which is preliminary data.</text>
</comment>
<keyword evidence="6" id="KW-0539">Nucleus</keyword>
<dbReference type="InterPro" id="IPR056884">
    <property type="entry name" value="NPHP3-like_N"/>
</dbReference>
<dbReference type="InterPro" id="IPR010497">
    <property type="entry name" value="Epoxide_hydro_N"/>
</dbReference>
<feature type="domain" description="NACHT" evidence="11">
    <location>
        <begin position="770"/>
        <end position="917"/>
    </location>
</feature>
<evidence type="ECO:0000256" key="9">
    <source>
        <dbReference type="SAM" id="MobiDB-lite"/>
    </source>
</evidence>
<keyword evidence="2 7" id="KW-0853">WD repeat</keyword>
<dbReference type="InterPro" id="IPR007219">
    <property type="entry name" value="XnlR_reg_dom"/>
</dbReference>
<accession>A0A8H5TKH5</accession>
<dbReference type="SUPFAM" id="SSF82171">
    <property type="entry name" value="DPP6 N-terminal domain-like"/>
    <property type="match status" value="1"/>
</dbReference>
<dbReference type="Pfam" id="PF24883">
    <property type="entry name" value="NPHP3_N"/>
    <property type="match status" value="1"/>
</dbReference>
<dbReference type="PANTHER" id="PTHR21661">
    <property type="entry name" value="EPOXIDE HYDROLASE 1-RELATED"/>
    <property type="match status" value="1"/>
</dbReference>
<feature type="region of interest" description="Disordered" evidence="9">
    <location>
        <begin position="1462"/>
        <end position="1484"/>
    </location>
</feature>
<dbReference type="InterPro" id="IPR001138">
    <property type="entry name" value="Zn2Cys6_DnaBD"/>
</dbReference>
<evidence type="ECO:0000256" key="4">
    <source>
        <dbReference type="ARBA" id="ARBA00022737"/>
    </source>
</evidence>
<dbReference type="PANTHER" id="PTHR21661:SF39">
    <property type="entry name" value="HYDROLASE, PUTATIVE (AFU_ORTHOLOGUE AFUA_3G08960)-RELATED"/>
    <property type="match status" value="1"/>
</dbReference>
<feature type="region of interest" description="Disordered" evidence="9">
    <location>
        <begin position="460"/>
        <end position="514"/>
    </location>
</feature>
<reference evidence="13" key="1">
    <citation type="journal article" date="2020" name="BMC Genomics">
        <title>Correction to: Identification and distribution of gene clusters required for synthesis of sphingolipid metabolism inhibitors in diverse species of the filamentous fungus Fusarium.</title>
        <authorList>
            <person name="Kim H.S."/>
            <person name="Lohmar J.M."/>
            <person name="Busman M."/>
            <person name="Brown D.W."/>
            <person name="Naumann T.A."/>
            <person name="Divon H.H."/>
            <person name="Lysoe E."/>
            <person name="Uhlig S."/>
            <person name="Proctor R.H."/>
        </authorList>
    </citation>
    <scope>NUCLEOTIDE SEQUENCE [LARGE SCALE GENOMIC DNA]</scope>
    <source>
        <strain evidence="13">NRRL 25331</strain>
    </source>
</reference>
<dbReference type="GO" id="GO:0003677">
    <property type="term" value="F:DNA binding"/>
    <property type="evidence" value="ECO:0007669"/>
    <property type="project" value="InterPro"/>
</dbReference>
<keyword evidence="4" id="KW-0677">Repeat</keyword>
<dbReference type="InterPro" id="IPR015943">
    <property type="entry name" value="WD40/YVTN_repeat-like_dom_sf"/>
</dbReference>
<feature type="repeat" description="WD" evidence="7">
    <location>
        <begin position="1235"/>
        <end position="1276"/>
    </location>
</feature>
<dbReference type="GO" id="GO:0097176">
    <property type="term" value="P:epoxide metabolic process"/>
    <property type="evidence" value="ECO:0007669"/>
    <property type="project" value="TreeGrafter"/>
</dbReference>
<proteinExistence type="inferred from homology"/>
<evidence type="ECO:0000313" key="13">
    <source>
        <dbReference type="Proteomes" id="UP000572754"/>
    </source>
</evidence>
<dbReference type="SUPFAM" id="SSF57701">
    <property type="entry name" value="Zn2/Cys6 DNA-binding domain"/>
    <property type="match status" value="1"/>
</dbReference>
<dbReference type="Gene3D" id="2.130.10.10">
    <property type="entry name" value="YVTN repeat-like/Quinoprotein amine dehydrogenase"/>
    <property type="match status" value="3"/>
</dbReference>
<dbReference type="GO" id="GO:0006351">
    <property type="term" value="P:DNA-templated transcription"/>
    <property type="evidence" value="ECO:0007669"/>
    <property type="project" value="InterPro"/>
</dbReference>
<dbReference type="InterPro" id="IPR029058">
    <property type="entry name" value="AB_hydrolase_fold"/>
</dbReference>
<organism evidence="12 13">
    <name type="scientific">Fusarium circinatum</name>
    <name type="common">Pitch canker fungus</name>
    <name type="synonym">Gibberella circinata</name>
    <dbReference type="NCBI Taxonomy" id="48490"/>
    <lineage>
        <taxon>Eukaryota</taxon>
        <taxon>Fungi</taxon>
        <taxon>Dikarya</taxon>
        <taxon>Ascomycota</taxon>
        <taxon>Pezizomycotina</taxon>
        <taxon>Sordariomycetes</taxon>
        <taxon>Hypocreomycetidae</taxon>
        <taxon>Hypocreales</taxon>
        <taxon>Nectriaceae</taxon>
        <taxon>Fusarium</taxon>
        <taxon>Fusarium fujikuroi species complex</taxon>
    </lineage>
</organism>
<evidence type="ECO:0000259" key="11">
    <source>
        <dbReference type="PROSITE" id="PS50837"/>
    </source>
</evidence>
<dbReference type="PROSITE" id="PS00678">
    <property type="entry name" value="WD_REPEATS_1"/>
    <property type="match status" value="1"/>
</dbReference>
<evidence type="ECO:0000256" key="7">
    <source>
        <dbReference type="PROSITE-ProRule" id="PRU00221"/>
    </source>
</evidence>
<keyword evidence="8" id="KW-0175">Coiled coil</keyword>
<dbReference type="PROSITE" id="PS50294">
    <property type="entry name" value="WD_REPEATS_REGION"/>
    <property type="match status" value="3"/>
</dbReference>
<evidence type="ECO:0000256" key="6">
    <source>
        <dbReference type="ARBA" id="ARBA00023242"/>
    </source>
</evidence>
<dbReference type="GO" id="GO:0004301">
    <property type="term" value="F:epoxide hydrolase activity"/>
    <property type="evidence" value="ECO:0007669"/>
    <property type="project" value="TreeGrafter"/>
</dbReference>
<dbReference type="SUPFAM" id="SSF52540">
    <property type="entry name" value="P-loop containing nucleoside triphosphate hydrolases"/>
    <property type="match status" value="1"/>
</dbReference>
<dbReference type="InterPro" id="IPR036322">
    <property type="entry name" value="WD40_repeat_dom_sf"/>
</dbReference>
<evidence type="ECO:0000256" key="3">
    <source>
        <dbReference type="ARBA" id="ARBA00022723"/>
    </source>
</evidence>
<keyword evidence="5" id="KW-0378">Hydrolase</keyword>
<feature type="repeat" description="WD" evidence="7">
    <location>
        <begin position="1691"/>
        <end position="1724"/>
    </location>
</feature>
<dbReference type="InterPro" id="IPR000639">
    <property type="entry name" value="Epox_hydrolase-like"/>
</dbReference>
<dbReference type="Pfam" id="PF00400">
    <property type="entry name" value="WD40"/>
    <property type="match status" value="6"/>
</dbReference>
<sequence length="2712" mass="302348">MSANYSAIPASAVKHPKPFIVHHTDEQLRDFKADIESAKIGPTTYENVQQNRQYGVTWQWLREAVAVWKDFDWRKVESQVNRFPNFTAEVDDNGVSYTIHFMALFSNRDDAIPVLALHGWPGCFLEFLPIFSRLSAKYRPQELPYHIIVPSLPGYAYSSAPPLDRDFRLENAANILDTLMVQLGFENGYVVQGGDVGSKIARVLGGTFPRAKAVHLNFSIMPDPGNIDESVYDDLEREGLKRTEWFTNFGSAYALLHATKPATIGLALSASPVSLLAWIGEKFLDWTDDGLPLDVVLEQLFTPGNIGAHENPLWHINKPLGMSWFPKEIAPVPEAWTATTGDLVLFKKHDKGGHFAAMEHPDVLLADLEEFIKIIIADTIQLKNGLGELKYSFRIKANDDARTPQLHQPDQVADALTDSSSTGIGLGKRGRGITAAYSIYFSMGGRHRFERFKKYFNGKEGKEAKEVPSTASSPIGNPRPPKDPDTITDPEPPPIDSKLPLAGNKSKEESKQNKLQEQLWNEAYDRLRESQNKYIAQYEEILVSELKKDNPDDDSVTLGSSHEERWRQMQRLVQIGLSKTEKEAKVYKKVNDGLELFELLLEDNLESKEETALTKLRLELQPLVLDLYQKFLSYLIESVCYFQKNRATAFLKSVVNIDYWNGKLKDIEAAENKFEKHSQQYNTTESRERLQTLIIGVKSIEKAIDRQTAQQKKLNEDESNRLCLRAIYTTNPLYDKERIEEEKGGLLSHCYSWIFLTEGFQTWQQDPDCRLLWIKGEPGKGKTMLLCGIIDRLDETTPGSISCFLCQATRNHQNSATAVLRGIIWSLAHQHPALVSHVRREFDSAGEQAFNGPNNWEILSSILRRMISDSSNRVPEGTTMVIDALDECTEDNKKLVDLIVDVCADKRSQVKWIVSSRNWVEFQDAFMKKTITSQRVIVSLEDNEQVKESISKAVDAFVEYKVEELERTKETKLEAEVHKTLAEKSSSTFLWVALACQKLLSSDIDDWQILDTLKGFPSGLKDLYRRIMQDVKDSSHASQCRDILAVATLVHRPLSLAELSSSAQSLSQHSNRLDALKKQALRCKGFLVVTEDVVSFMHQSAKDFLLEDQLAKEFIWEAEEEQLSESILRGHQTILIAMLETMKKTLKYDIYDLKQPGADVLYLDPKDAALDPLSLVKYACCYWADHISIFDDKTASVTLEFLKTSVLYWLEACSLLGKVPIALLAIQRLKELATLEGHTSTVSNMAFSGNGQWLASTSQDYTIRIWDVATGVCLQAINSPYVEVHAVAFSSDSSCLASASEDCTIDFWDTKSEEFIKTQTVDTRGTVVIGLAFSPDGEWLASWSSEPKVQIRNVKTGDCIYSITIEQRLPIGPEIRFSFSSDSQRILLGSEQPGIRDIVGCEWTEYPDIHPERLLTSAFHSDGTWVGHVFGEHGHSIWRFSEANSHRVVDLLRDDGYALPPSGQYPAGRPLPTSQRPSTISNDGTQVATCTEYPFRLAVADTTTGVVAFASPRTATGAGSGLPTAMAWSPDSQWLAVGGVEANGQIGIWDPKAIKDGSGTNEVHKRIHAMAFSTNGQMFASASEDGIIEIVDMTRPDNSMLTLVSHDSPVHAMVFSPSGNMLATQCAFLVKVWHIEASGECVHTFEAGQADLRLATTCHWAMALSPDDSQFAFGQGEHIIQVHDLRDESIYELESEYVSCLVFSPDGLSLAAGDELGNVKVWDLGTRDAPTWAFKSSGSSLAIAYSSDGKLLAQATSTGDISIWQLATESCLLKLKTDWQIEQLSFSPDNRSLMTDHGRLIPDYWPSDKNEDIQSNDDQNEPLNILFAIQGYGIGFDGAWLTKDGKRIVWLPPEHRPSSKALVMDSSQTLLRDVLLRHLRHGHQVQEQTRRSSQKSCFRCVERKAKCTRERPCNGCVRSGHDCEYPATNDLDDWGAHEGGTPVGQSFLTSNAQEQQNKLMTSQADEETSPLQHEMRSESLSLGNSTGTVPLSTTSTVHQAHGAQITDEACQVGSFYILDDESTVSPTIDIPQPFNVLPIDPAHTVFEDTFALSPSSMLPGQTNFRTGGFDWLNFDIGNSPQGFQLETFYNSYIPEFWSSSTAPDSGAPGSGDVGNGGQHKMGNEDSSRDSQDEGHPDMEQNTLAWPFDQAHKQSPHRYQLPPLRDILNGYCPTDRPRPVQTTLVKGFIQILSENPLPQLETLRDSHSIQAFCSLQRLVDSYFSRFHDIQAIIHKPTWTMSVCPPILLTAMASVGALLSDSQSDYELSVALSEICSTMINWMGASDATNYSDVSYLNALCLYQIYSLGSGKRQLYQNADRSRGLLIGGLRGIGLLNPRSSITLSQEHETSRGSEDDRVLANDWKNWIKMESGRRAAWAAFEYDCSLCTLTSRRGIVDLSELPSELPCPESMWNATSARAWFALMSRLGQDDSRPNLSKVLKQALAGRELPSSLGSWAKRLCAQVIGRFLWDLWQIEVIAMPEYLGLGSIVAAHQDTKRSLLKGLNNLVESLSSPSSTSDLTSYNIASLLCHYSHLCAANGVLDLILSIVRGLISTEQRVHDGIKVARNRLKLTFARDPKTARRLCWHAAQIVAIANEYLVSAPCEIMRVFMGYIFIVAYSAYGDHSHIRSSTMEVAQSVRLDLHDQNLSHRRVIVRWIEVGGPASSGSVPDIGADGSVPAISTDAQEILKKLQCWGLAHKFTKVFQVLETKGL</sequence>